<evidence type="ECO:0000313" key="5">
    <source>
        <dbReference type="EMBL" id="CZT15718.1"/>
    </source>
</evidence>
<dbReference type="AlphaFoldDB" id="A0A2D3UPD1"/>
<proteinExistence type="inferred from homology"/>
<dbReference type="Proteomes" id="UP000225277">
    <property type="component" value="Unassembled WGS sequence"/>
</dbReference>
<evidence type="ECO:0000256" key="1">
    <source>
        <dbReference type="ARBA" id="ARBA00022692"/>
    </source>
</evidence>
<dbReference type="PANTHER" id="PTHR12483:SF79">
    <property type="entry name" value="COPPER TRANSPORT PROTEIN"/>
    <property type="match status" value="1"/>
</dbReference>
<dbReference type="InterPro" id="IPR007274">
    <property type="entry name" value="Cop_transporter"/>
</dbReference>
<name>A0A2D3UPD1_9PEZI</name>
<sequence>MDHGGHNGGNVECKVSMLWNWYTMDACFLTEQWHIRTTGMFAASCIGVTFLVVLLEGLRRIGKDYDAHMVSAFRQQAARLQNQYIQLPASGPQDCCGPLADAPPIYPAQMYLTFRPSPVQQFIRAMIHMATFGVAYVIMLLAMYFNGYIIISIFLGAGLGKFLCDWTSFRIPIAGVGGNDGIEKTNENLTFCCD</sequence>
<keyword evidence="4" id="KW-0187">Copper transport</keyword>
<dbReference type="STRING" id="112498.A0A2D3UPD1"/>
<keyword evidence="2 4" id="KW-1133">Transmembrane helix</keyword>
<dbReference type="Pfam" id="PF04145">
    <property type="entry name" value="Ctr"/>
    <property type="match status" value="1"/>
</dbReference>
<keyword evidence="4" id="KW-0813">Transport</keyword>
<keyword evidence="3 4" id="KW-0472">Membrane</keyword>
<keyword evidence="1 4" id="KW-0812">Transmembrane</keyword>
<reference evidence="5 6" key="1">
    <citation type="submission" date="2016-03" db="EMBL/GenBank/DDBJ databases">
        <authorList>
            <person name="Ploux O."/>
        </authorList>
    </citation>
    <scope>NUCLEOTIDE SEQUENCE [LARGE SCALE GENOMIC DNA]</scope>
    <source>
        <strain evidence="5 6">URUG2</strain>
    </source>
</reference>
<evidence type="ECO:0000313" key="6">
    <source>
        <dbReference type="Proteomes" id="UP000225277"/>
    </source>
</evidence>
<dbReference type="OrthoDB" id="161814at2759"/>
<dbReference type="GO" id="GO:0016020">
    <property type="term" value="C:membrane"/>
    <property type="evidence" value="ECO:0007669"/>
    <property type="project" value="UniProtKB-SubCell"/>
</dbReference>
<keyword evidence="4" id="KW-0406">Ion transport</keyword>
<dbReference type="GO" id="GO:0005375">
    <property type="term" value="F:copper ion transmembrane transporter activity"/>
    <property type="evidence" value="ECO:0007669"/>
    <property type="project" value="UniProtKB-UniRule"/>
</dbReference>
<feature type="transmembrane region" description="Helical" evidence="4">
    <location>
        <begin position="33"/>
        <end position="55"/>
    </location>
</feature>
<dbReference type="PANTHER" id="PTHR12483">
    <property type="entry name" value="SOLUTE CARRIER FAMILY 31 COPPER TRANSPORTERS"/>
    <property type="match status" value="1"/>
</dbReference>
<accession>A0A2D3UPD1</accession>
<dbReference type="EMBL" id="FJUY01000002">
    <property type="protein sequence ID" value="CZT15718.1"/>
    <property type="molecule type" value="Genomic_DNA"/>
</dbReference>
<comment type="subcellular location">
    <subcellularLocation>
        <location evidence="4">Membrane</location>
        <topology evidence="4">Multi-pass membrane protein</topology>
    </subcellularLocation>
</comment>
<gene>
    <name evidence="5" type="ORF">RCC_01552</name>
</gene>
<dbReference type="GeneID" id="35596790"/>
<keyword evidence="6" id="KW-1185">Reference proteome</keyword>
<organism evidence="5 6">
    <name type="scientific">Ramularia collo-cygni</name>
    <dbReference type="NCBI Taxonomy" id="112498"/>
    <lineage>
        <taxon>Eukaryota</taxon>
        <taxon>Fungi</taxon>
        <taxon>Dikarya</taxon>
        <taxon>Ascomycota</taxon>
        <taxon>Pezizomycotina</taxon>
        <taxon>Dothideomycetes</taxon>
        <taxon>Dothideomycetidae</taxon>
        <taxon>Mycosphaerellales</taxon>
        <taxon>Mycosphaerellaceae</taxon>
        <taxon>Ramularia</taxon>
    </lineage>
</organism>
<evidence type="ECO:0000256" key="2">
    <source>
        <dbReference type="ARBA" id="ARBA00022989"/>
    </source>
</evidence>
<keyword evidence="4" id="KW-0186">Copper</keyword>
<evidence type="ECO:0000256" key="3">
    <source>
        <dbReference type="ARBA" id="ARBA00023136"/>
    </source>
</evidence>
<dbReference type="RefSeq" id="XP_023622614.1">
    <property type="nucleotide sequence ID" value="XM_023766846.1"/>
</dbReference>
<evidence type="ECO:0000256" key="4">
    <source>
        <dbReference type="RuleBase" id="RU367022"/>
    </source>
</evidence>
<comment type="similarity">
    <text evidence="4">Belongs to the copper transporter (Ctr) (TC 1.A.56) family. SLC31A subfamily.</text>
</comment>
<protein>
    <recommendedName>
        <fullName evidence="4">Copper transport protein</fullName>
    </recommendedName>
</protein>